<feature type="compositionally biased region" description="Basic and acidic residues" evidence="1">
    <location>
        <begin position="14"/>
        <end position="34"/>
    </location>
</feature>
<protein>
    <submittedName>
        <fullName evidence="2">Uncharacterized protein</fullName>
    </submittedName>
</protein>
<dbReference type="AlphaFoldDB" id="A0A7N0VCI4"/>
<sequence length="105" mass="11653">MFLFFTLNKINQGEKKEGVEGEKKKVEEGKKEEQGGGGGEAAAKGGEVVVIGGGGEKKEEKAEEEEKKMDPVLEMVKAYRAYNPHMTKYYYVQSMEENPNACIIC</sequence>
<proteinExistence type="predicted"/>
<evidence type="ECO:0000256" key="1">
    <source>
        <dbReference type="SAM" id="MobiDB-lite"/>
    </source>
</evidence>
<dbReference type="Gramene" id="Kaladp0472s0021.1.v1.1">
    <property type="protein sequence ID" value="Kaladp0472s0021.1.v1.1"/>
    <property type="gene ID" value="Kaladp0472s0021.v1.1"/>
</dbReference>
<dbReference type="Proteomes" id="UP000594263">
    <property type="component" value="Unplaced"/>
</dbReference>
<feature type="region of interest" description="Disordered" evidence="1">
    <location>
        <begin position="14"/>
        <end position="43"/>
    </location>
</feature>
<accession>A0A7N0VCI4</accession>
<evidence type="ECO:0000313" key="3">
    <source>
        <dbReference type="Proteomes" id="UP000594263"/>
    </source>
</evidence>
<name>A0A7N0VCI4_KALFE</name>
<reference evidence="2" key="1">
    <citation type="submission" date="2021-01" db="UniProtKB">
        <authorList>
            <consortium name="EnsemblPlants"/>
        </authorList>
    </citation>
    <scope>IDENTIFICATION</scope>
</reference>
<organism evidence="2 3">
    <name type="scientific">Kalanchoe fedtschenkoi</name>
    <name type="common">Lavender scallops</name>
    <name type="synonym">South American air plant</name>
    <dbReference type="NCBI Taxonomy" id="63787"/>
    <lineage>
        <taxon>Eukaryota</taxon>
        <taxon>Viridiplantae</taxon>
        <taxon>Streptophyta</taxon>
        <taxon>Embryophyta</taxon>
        <taxon>Tracheophyta</taxon>
        <taxon>Spermatophyta</taxon>
        <taxon>Magnoliopsida</taxon>
        <taxon>eudicotyledons</taxon>
        <taxon>Gunneridae</taxon>
        <taxon>Pentapetalae</taxon>
        <taxon>Saxifragales</taxon>
        <taxon>Crassulaceae</taxon>
        <taxon>Kalanchoe</taxon>
    </lineage>
</organism>
<keyword evidence="3" id="KW-1185">Reference proteome</keyword>
<evidence type="ECO:0000313" key="2">
    <source>
        <dbReference type="EnsemblPlants" id="Kaladp0472s0021.1.v1.1"/>
    </source>
</evidence>
<dbReference type="EnsemblPlants" id="Kaladp0472s0021.1.v1.1">
    <property type="protein sequence ID" value="Kaladp0472s0021.1.v1.1"/>
    <property type="gene ID" value="Kaladp0472s0021.v1.1"/>
</dbReference>